<feature type="transmembrane region" description="Helical" evidence="6">
    <location>
        <begin position="190"/>
        <end position="210"/>
    </location>
</feature>
<feature type="transmembrane region" description="Helical" evidence="6">
    <location>
        <begin position="252"/>
        <end position="270"/>
    </location>
</feature>
<dbReference type="InParanoid" id="A0A409YC20"/>
<feature type="domain" description="EamA" evidence="7">
    <location>
        <begin position="322"/>
        <end position="452"/>
    </location>
</feature>
<evidence type="ECO:0000256" key="3">
    <source>
        <dbReference type="ARBA" id="ARBA00022989"/>
    </source>
</evidence>
<feature type="transmembrane region" description="Helical" evidence="6">
    <location>
        <begin position="411"/>
        <end position="430"/>
    </location>
</feature>
<proteinExistence type="predicted"/>
<feature type="compositionally biased region" description="Acidic residues" evidence="5">
    <location>
        <begin position="97"/>
        <end position="114"/>
    </location>
</feature>
<dbReference type="InterPro" id="IPR000620">
    <property type="entry name" value="EamA_dom"/>
</dbReference>
<feature type="transmembrane region" description="Helical" evidence="6">
    <location>
        <begin position="436"/>
        <end position="454"/>
    </location>
</feature>
<dbReference type="EMBL" id="NHTK01001306">
    <property type="protein sequence ID" value="PPR00561.1"/>
    <property type="molecule type" value="Genomic_DNA"/>
</dbReference>
<feature type="region of interest" description="Disordered" evidence="5">
    <location>
        <begin position="1"/>
        <end position="126"/>
    </location>
</feature>
<reference evidence="8 9" key="1">
    <citation type="journal article" date="2018" name="Evol. Lett.">
        <title>Horizontal gene cluster transfer increased hallucinogenic mushroom diversity.</title>
        <authorList>
            <person name="Reynolds H.T."/>
            <person name="Vijayakumar V."/>
            <person name="Gluck-Thaler E."/>
            <person name="Korotkin H.B."/>
            <person name="Matheny P.B."/>
            <person name="Slot J.C."/>
        </authorList>
    </citation>
    <scope>NUCLEOTIDE SEQUENCE [LARGE SCALE GENOMIC DNA]</scope>
    <source>
        <strain evidence="8 9">2629</strain>
    </source>
</reference>
<feature type="compositionally biased region" description="Low complexity" evidence="5">
    <location>
        <begin position="41"/>
        <end position="76"/>
    </location>
</feature>
<feature type="transmembrane region" description="Helical" evidence="6">
    <location>
        <begin position="379"/>
        <end position="399"/>
    </location>
</feature>
<keyword evidence="9" id="KW-1185">Reference proteome</keyword>
<dbReference type="OrthoDB" id="306876at2759"/>
<feature type="transmembrane region" description="Helical" evidence="6">
    <location>
        <begin position="316"/>
        <end position="336"/>
    </location>
</feature>
<protein>
    <recommendedName>
        <fullName evidence="7">EamA domain-containing protein</fullName>
    </recommendedName>
</protein>
<gene>
    <name evidence="8" type="ORF">CVT24_005464</name>
</gene>
<dbReference type="PANTHER" id="PTHR22911">
    <property type="entry name" value="ACYL-MALONYL CONDENSING ENZYME-RELATED"/>
    <property type="match status" value="1"/>
</dbReference>
<comment type="caution">
    <text evidence="8">The sequence shown here is derived from an EMBL/GenBank/DDBJ whole genome shotgun (WGS) entry which is preliminary data.</text>
</comment>
<evidence type="ECO:0000256" key="4">
    <source>
        <dbReference type="ARBA" id="ARBA00023136"/>
    </source>
</evidence>
<feature type="transmembrane region" description="Helical" evidence="6">
    <location>
        <begin position="348"/>
        <end position="367"/>
    </location>
</feature>
<dbReference type="SUPFAM" id="SSF103481">
    <property type="entry name" value="Multidrug resistance efflux transporter EmrE"/>
    <property type="match status" value="2"/>
</dbReference>
<evidence type="ECO:0000313" key="8">
    <source>
        <dbReference type="EMBL" id="PPR00561.1"/>
    </source>
</evidence>
<feature type="transmembrane region" description="Helical" evidence="6">
    <location>
        <begin position="222"/>
        <end position="240"/>
    </location>
</feature>
<sequence>MASRNPYPSQVVQTPEYSSFSNIPEANTTVTPPVLNNPRAGNSLLGSSSNQNLTSTTTHTSSTPPSRKSSRSFSSNHKSETSHKVQNAHGISRNGDGDDESILMSDSDSEDDEYDPLHQRASRRGRTRIGRLVRTVRKRMHRALEWSKEITKANTGLLLITGSQAFFSIMNTAVKVLNGIDPPMGALQLVWVRMVITYICCITYMLAAGVPDPFLGPKGVRLLLVCRGFFGYFGLFGIYYSLQYLTLSDATVLTFLAPITTGIAGALLLGETFTKRQALAGLISLAGVVLIARPAALFGSSDRPDPGEKGTSSERMVAVGVALVGVLGATGAYTSIRAIGTRAHPMHSMTFFSLLCIIVSTLSMIFAPSAAPIVIPTRLLWVGLLLMIGLVGFVAQLLLTMGLQKETAGRGALAIYSQIVFASILQMVFFDEIMGAWSIVGTVMIVGAAAWVAVPHKGNSEKDDEEIVADSTSCSS</sequence>
<feature type="transmembrane region" description="Helical" evidence="6">
    <location>
        <begin position="277"/>
        <end position="296"/>
    </location>
</feature>
<dbReference type="Pfam" id="PF00892">
    <property type="entry name" value="EamA"/>
    <property type="match status" value="2"/>
</dbReference>
<evidence type="ECO:0000256" key="1">
    <source>
        <dbReference type="ARBA" id="ARBA00004141"/>
    </source>
</evidence>
<dbReference type="InterPro" id="IPR037185">
    <property type="entry name" value="EmrE-like"/>
</dbReference>
<name>A0A409YC20_9AGAR</name>
<evidence type="ECO:0000259" key="7">
    <source>
        <dbReference type="Pfam" id="PF00892"/>
    </source>
</evidence>
<accession>A0A409YC20</accession>
<comment type="subcellular location">
    <subcellularLocation>
        <location evidence="1">Membrane</location>
        <topology evidence="1">Multi-pass membrane protein</topology>
    </subcellularLocation>
</comment>
<dbReference type="AlphaFoldDB" id="A0A409YC20"/>
<evidence type="ECO:0000256" key="6">
    <source>
        <dbReference type="SAM" id="Phobius"/>
    </source>
</evidence>
<evidence type="ECO:0000313" key="9">
    <source>
        <dbReference type="Proteomes" id="UP000284842"/>
    </source>
</evidence>
<dbReference type="Proteomes" id="UP000284842">
    <property type="component" value="Unassembled WGS sequence"/>
</dbReference>
<evidence type="ECO:0000256" key="2">
    <source>
        <dbReference type="ARBA" id="ARBA00022692"/>
    </source>
</evidence>
<evidence type="ECO:0000256" key="5">
    <source>
        <dbReference type="SAM" id="MobiDB-lite"/>
    </source>
</evidence>
<feature type="transmembrane region" description="Helical" evidence="6">
    <location>
        <begin position="150"/>
        <end position="170"/>
    </location>
</feature>
<organism evidence="8 9">
    <name type="scientific">Panaeolus cyanescens</name>
    <dbReference type="NCBI Taxonomy" id="181874"/>
    <lineage>
        <taxon>Eukaryota</taxon>
        <taxon>Fungi</taxon>
        <taxon>Dikarya</taxon>
        <taxon>Basidiomycota</taxon>
        <taxon>Agaricomycotina</taxon>
        <taxon>Agaricomycetes</taxon>
        <taxon>Agaricomycetidae</taxon>
        <taxon>Agaricales</taxon>
        <taxon>Agaricineae</taxon>
        <taxon>Galeropsidaceae</taxon>
        <taxon>Panaeolus</taxon>
    </lineage>
</organism>
<dbReference type="GO" id="GO:0016020">
    <property type="term" value="C:membrane"/>
    <property type="evidence" value="ECO:0007669"/>
    <property type="project" value="UniProtKB-SubCell"/>
</dbReference>
<keyword evidence="3 6" id="KW-1133">Transmembrane helix</keyword>
<feature type="domain" description="EamA" evidence="7">
    <location>
        <begin position="155"/>
        <end position="292"/>
    </location>
</feature>
<keyword evidence="4 6" id="KW-0472">Membrane</keyword>
<dbReference type="STRING" id="181874.A0A409YC20"/>
<keyword evidence="2 6" id="KW-0812">Transmembrane</keyword>
<dbReference type="PANTHER" id="PTHR22911:SF6">
    <property type="entry name" value="SOLUTE CARRIER FAMILY 35 MEMBER G1"/>
    <property type="match status" value="1"/>
</dbReference>
<feature type="compositionally biased region" description="Polar residues" evidence="5">
    <location>
        <begin position="1"/>
        <end position="31"/>
    </location>
</feature>